<evidence type="ECO:0000256" key="1">
    <source>
        <dbReference type="SAM" id="MobiDB-lite"/>
    </source>
</evidence>
<dbReference type="AlphaFoldDB" id="A0A4Y2JUL8"/>
<protein>
    <submittedName>
        <fullName evidence="2">Uncharacterized protein</fullName>
    </submittedName>
</protein>
<evidence type="ECO:0000313" key="2">
    <source>
        <dbReference type="EMBL" id="GBM93189.1"/>
    </source>
</evidence>
<proteinExistence type="predicted"/>
<dbReference type="EMBL" id="BGPR01111809">
    <property type="protein sequence ID" value="GBM93189.1"/>
    <property type="molecule type" value="Genomic_DNA"/>
</dbReference>
<sequence>ERGAPAASSLPDGLQGQRTLGGCGRVHQSQLLSGNSFPSQISNTDCGSYIVPRMKTIRRDTPLPF</sequence>
<organism evidence="2 3">
    <name type="scientific">Araneus ventricosus</name>
    <name type="common">Orbweaver spider</name>
    <name type="synonym">Epeira ventricosa</name>
    <dbReference type="NCBI Taxonomy" id="182803"/>
    <lineage>
        <taxon>Eukaryota</taxon>
        <taxon>Metazoa</taxon>
        <taxon>Ecdysozoa</taxon>
        <taxon>Arthropoda</taxon>
        <taxon>Chelicerata</taxon>
        <taxon>Arachnida</taxon>
        <taxon>Araneae</taxon>
        <taxon>Araneomorphae</taxon>
        <taxon>Entelegynae</taxon>
        <taxon>Araneoidea</taxon>
        <taxon>Araneidae</taxon>
        <taxon>Araneus</taxon>
    </lineage>
</organism>
<name>A0A4Y2JUL8_ARAVE</name>
<dbReference type="Proteomes" id="UP000499080">
    <property type="component" value="Unassembled WGS sequence"/>
</dbReference>
<keyword evidence="3" id="KW-1185">Reference proteome</keyword>
<comment type="caution">
    <text evidence="2">The sequence shown here is derived from an EMBL/GenBank/DDBJ whole genome shotgun (WGS) entry which is preliminary data.</text>
</comment>
<gene>
    <name evidence="2" type="ORF">AVEN_267498_1</name>
</gene>
<feature type="non-terminal residue" evidence="2">
    <location>
        <position position="1"/>
    </location>
</feature>
<evidence type="ECO:0000313" key="3">
    <source>
        <dbReference type="Proteomes" id="UP000499080"/>
    </source>
</evidence>
<accession>A0A4Y2JUL8</accession>
<feature type="region of interest" description="Disordered" evidence="1">
    <location>
        <begin position="1"/>
        <end position="21"/>
    </location>
</feature>
<reference evidence="2 3" key="1">
    <citation type="journal article" date="2019" name="Sci. Rep.">
        <title>Orb-weaving spider Araneus ventricosus genome elucidates the spidroin gene catalogue.</title>
        <authorList>
            <person name="Kono N."/>
            <person name="Nakamura H."/>
            <person name="Ohtoshi R."/>
            <person name="Moran D.A.P."/>
            <person name="Shinohara A."/>
            <person name="Yoshida Y."/>
            <person name="Fujiwara M."/>
            <person name="Mori M."/>
            <person name="Tomita M."/>
            <person name="Arakawa K."/>
        </authorList>
    </citation>
    <scope>NUCLEOTIDE SEQUENCE [LARGE SCALE GENOMIC DNA]</scope>
</reference>